<gene>
    <name evidence="1" type="ORF">VNO77_21791</name>
</gene>
<protein>
    <submittedName>
        <fullName evidence="1">Uncharacterized protein</fullName>
    </submittedName>
</protein>
<organism evidence="1 2">
    <name type="scientific">Canavalia gladiata</name>
    <name type="common">Sword bean</name>
    <name type="synonym">Dolichos gladiatus</name>
    <dbReference type="NCBI Taxonomy" id="3824"/>
    <lineage>
        <taxon>Eukaryota</taxon>
        <taxon>Viridiplantae</taxon>
        <taxon>Streptophyta</taxon>
        <taxon>Embryophyta</taxon>
        <taxon>Tracheophyta</taxon>
        <taxon>Spermatophyta</taxon>
        <taxon>Magnoliopsida</taxon>
        <taxon>eudicotyledons</taxon>
        <taxon>Gunneridae</taxon>
        <taxon>Pentapetalae</taxon>
        <taxon>rosids</taxon>
        <taxon>fabids</taxon>
        <taxon>Fabales</taxon>
        <taxon>Fabaceae</taxon>
        <taxon>Papilionoideae</taxon>
        <taxon>50 kb inversion clade</taxon>
        <taxon>NPAAA clade</taxon>
        <taxon>indigoferoid/millettioid clade</taxon>
        <taxon>Phaseoleae</taxon>
        <taxon>Canavalia</taxon>
    </lineage>
</organism>
<comment type="caution">
    <text evidence="1">The sequence shown here is derived from an EMBL/GenBank/DDBJ whole genome shotgun (WGS) entry which is preliminary data.</text>
</comment>
<accession>A0AAN9L4N1</accession>
<evidence type="ECO:0000313" key="2">
    <source>
        <dbReference type="Proteomes" id="UP001367508"/>
    </source>
</evidence>
<dbReference type="EMBL" id="JAYMYQ010000005">
    <property type="protein sequence ID" value="KAK7327703.1"/>
    <property type="molecule type" value="Genomic_DNA"/>
</dbReference>
<dbReference type="Proteomes" id="UP001367508">
    <property type="component" value="Unassembled WGS sequence"/>
</dbReference>
<proteinExistence type="predicted"/>
<evidence type="ECO:0000313" key="1">
    <source>
        <dbReference type="EMBL" id="KAK7327703.1"/>
    </source>
</evidence>
<sequence>MLDQGNGDGGFSVTHLYTLTCILCNLHLGRLITVVQTWYIGVPESLLESLLTNVFVLTSSYSKRALFQWALPEGRALHINL</sequence>
<name>A0AAN9L4N1_CANGL</name>
<dbReference type="AlphaFoldDB" id="A0AAN9L4N1"/>
<reference evidence="1 2" key="1">
    <citation type="submission" date="2024-01" db="EMBL/GenBank/DDBJ databases">
        <title>The genomes of 5 underutilized Papilionoideae crops provide insights into root nodulation and disease resistanc.</title>
        <authorList>
            <person name="Jiang F."/>
        </authorList>
    </citation>
    <scope>NUCLEOTIDE SEQUENCE [LARGE SCALE GENOMIC DNA]</scope>
    <source>
        <strain evidence="1">LVBAO_FW01</strain>
        <tissue evidence="1">Leaves</tissue>
    </source>
</reference>
<keyword evidence="2" id="KW-1185">Reference proteome</keyword>